<feature type="transmembrane region" description="Helical" evidence="4">
    <location>
        <begin position="174"/>
        <end position="192"/>
    </location>
</feature>
<feature type="transmembrane region" description="Helical" evidence="4">
    <location>
        <begin position="121"/>
        <end position="145"/>
    </location>
</feature>
<evidence type="ECO:0000256" key="3">
    <source>
        <dbReference type="SAM" id="Coils"/>
    </source>
</evidence>
<feature type="domain" description="GGDEF" evidence="5">
    <location>
        <begin position="250"/>
        <end position="387"/>
    </location>
</feature>
<evidence type="ECO:0000313" key="6">
    <source>
        <dbReference type="EMBL" id="QPC97769.1"/>
    </source>
</evidence>
<dbReference type="NCBIfam" id="TIGR00254">
    <property type="entry name" value="GGDEF"/>
    <property type="match status" value="1"/>
</dbReference>
<dbReference type="InterPro" id="IPR050469">
    <property type="entry name" value="Diguanylate_Cyclase"/>
</dbReference>
<keyword evidence="7" id="KW-1185">Reference proteome</keyword>
<reference evidence="6 7" key="1">
    <citation type="submission" date="2020-11" db="EMBL/GenBank/DDBJ databases">
        <title>The genome sequence of Erythrobacter sp. 6D36.</title>
        <authorList>
            <person name="Liu Y."/>
        </authorList>
    </citation>
    <scope>NUCLEOTIDE SEQUENCE [LARGE SCALE GENOMIC DNA]</scope>
    <source>
        <strain evidence="6 7">6D36</strain>
    </source>
</reference>
<dbReference type="GO" id="GO:0043709">
    <property type="term" value="P:cell adhesion involved in single-species biofilm formation"/>
    <property type="evidence" value="ECO:0007669"/>
    <property type="project" value="TreeGrafter"/>
</dbReference>
<keyword evidence="4" id="KW-0812">Transmembrane</keyword>
<dbReference type="GO" id="GO:0005886">
    <property type="term" value="C:plasma membrane"/>
    <property type="evidence" value="ECO:0007669"/>
    <property type="project" value="TreeGrafter"/>
</dbReference>
<dbReference type="EC" id="2.7.7.65" evidence="1"/>
<gene>
    <name evidence="6" type="ORF">IRL76_07575</name>
</gene>
<dbReference type="EMBL" id="CP064654">
    <property type="protein sequence ID" value="QPC97769.1"/>
    <property type="molecule type" value="Genomic_DNA"/>
</dbReference>
<accession>A0A7S8F227</accession>
<dbReference type="CDD" id="cd01949">
    <property type="entry name" value="GGDEF"/>
    <property type="match status" value="1"/>
</dbReference>
<dbReference type="PANTHER" id="PTHR45138">
    <property type="entry name" value="REGULATORY COMPONENTS OF SENSORY TRANSDUCTION SYSTEM"/>
    <property type="match status" value="1"/>
</dbReference>
<dbReference type="RefSeq" id="WP_200980782.1">
    <property type="nucleotide sequence ID" value="NZ_CP064654.1"/>
</dbReference>
<proteinExistence type="predicted"/>
<dbReference type="InterPro" id="IPR000160">
    <property type="entry name" value="GGDEF_dom"/>
</dbReference>
<organism evidence="6 7">
    <name type="scientific">Qipengyuania soli</name>
    <dbReference type="NCBI Taxonomy" id="2782568"/>
    <lineage>
        <taxon>Bacteria</taxon>
        <taxon>Pseudomonadati</taxon>
        <taxon>Pseudomonadota</taxon>
        <taxon>Alphaproteobacteria</taxon>
        <taxon>Sphingomonadales</taxon>
        <taxon>Erythrobacteraceae</taxon>
        <taxon>Qipengyuania</taxon>
    </lineage>
</organism>
<evidence type="ECO:0000256" key="2">
    <source>
        <dbReference type="ARBA" id="ARBA00034247"/>
    </source>
</evidence>
<evidence type="ECO:0000313" key="7">
    <source>
        <dbReference type="Proteomes" id="UP000594459"/>
    </source>
</evidence>
<keyword evidence="4" id="KW-0472">Membrane</keyword>
<evidence type="ECO:0000256" key="4">
    <source>
        <dbReference type="SAM" id="Phobius"/>
    </source>
</evidence>
<dbReference type="GO" id="GO:1902201">
    <property type="term" value="P:negative regulation of bacterial-type flagellum-dependent cell motility"/>
    <property type="evidence" value="ECO:0007669"/>
    <property type="project" value="TreeGrafter"/>
</dbReference>
<evidence type="ECO:0000256" key="1">
    <source>
        <dbReference type="ARBA" id="ARBA00012528"/>
    </source>
</evidence>
<dbReference type="InterPro" id="IPR043128">
    <property type="entry name" value="Rev_trsase/Diguanyl_cyclase"/>
</dbReference>
<dbReference type="InterPro" id="IPR029787">
    <property type="entry name" value="Nucleotide_cyclase"/>
</dbReference>
<feature type="transmembrane region" description="Helical" evidence="4">
    <location>
        <begin position="35"/>
        <end position="51"/>
    </location>
</feature>
<dbReference type="SMART" id="SM00267">
    <property type="entry name" value="GGDEF"/>
    <property type="match status" value="1"/>
</dbReference>
<name>A0A7S8F227_9SPHN</name>
<feature type="coiled-coil region" evidence="3">
    <location>
        <begin position="200"/>
        <end position="227"/>
    </location>
</feature>
<dbReference type="GO" id="GO:0052621">
    <property type="term" value="F:diguanylate cyclase activity"/>
    <property type="evidence" value="ECO:0007669"/>
    <property type="project" value="UniProtKB-EC"/>
</dbReference>
<dbReference type="AlphaFoldDB" id="A0A7S8F227"/>
<keyword evidence="3" id="KW-0175">Coiled coil</keyword>
<protein>
    <recommendedName>
        <fullName evidence="1">diguanylate cyclase</fullName>
        <ecNumber evidence="1">2.7.7.65</ecNumber>
    </recommendedName>
</protein>
<sequence length="387" mass="42474">MSTAELRENEPDTARDALEVRREAVLDMLARERHALTASLLGVTMLLVTVATMPPSILLSLFMLARIASFVFTRWAATRLEKLIEQRKPLGHAEHVLFAAMVTTGATLALMLWPAPLGATVASAVTLQVVVLVVVTLISVTLAAFPAPRDGMLGSFWLVATGIILAHPERYDQLFIFVATAFVLGVRVYAANAGRHIEAAARTTVENRKLTEELEEALAHAEFLNWRDPLTGLFNRRRLFEERSPESHAANRHLLTIDLDRFKAINDRFGHAAGDHVLIAASDAIRSATAQLADRGEQEAFRLGGEEFLVILEGVDADEANEVAERLRCAIAAVGPSLTAYARLQVTASIGIAEWRRGENLDDALLRSDIACYEAKDKGRNRVRRAA</sequence>
<comment type="catalytic activity">
    <reaction evidence="2">
        <text>2 GTP = 3',3'-c-di-GMP + 2 diphosphate</text>
        <dbReference type="Rhea" id="RHEA:24898"/>
        <dbReference type="ChEBI" id="CHEBI:33019"/>
        <dbReference type="ChEBI" id="CHEBI:37565"/>
        <dbReference type="ChEBI" id="CHEBI:58805"/>
        <dbReference type="EC" id="2.7.7.65"/>
    </reaction>
</comment>
<dbReference type="PROSITE" id="PS50887">
    <property type="entry name" value="GGDEF"/>
    <property type="match status" value="1"/>
</dbReference>
<dbReference type="PANTHER" id="PTHR45138:SF9">
    <property type="entry name" value="DIGUANYLATE CYCLASE DGCM-RELATED"/>
    <property type="match status" value="1"/>
</dbReference>
<dbReference type="Pfam" id="PF00990">
    <property type="entry name" value="GGDEF"/>
    <property type="match status" value="1"/>
</dbReference>
<feature type="transmembrane region" description="Helical" evidence="4">
    <location>
        <begin position="96"/>
        <end position="115"/>
    </location>
</feature>
<dbReference type="Gene3D" id="3.30.70.270">
    <property type="match status" value="1"/>
</dbReference>
<dbReference type="KEGG" id="qso:IRL76_07575"/>
<evidence type="ECO:0000259" key="5">
    <source>
        <dbReference type="PROSITE" id="PS50887"/>
    </source>
</evidence>
<dbReference type="Proteomes" id="UP000594459">
    <property type="component" value="Chromosome"/>
</dbReference>
<dbReference type="SUPFAM" id="SSF55073">
    <property type="entry name" value="Nucleotide cyclase"/>
    <property type="match status" value="1"/>
</dbReference>
<keyword evidence="4" id="KW-1133">Transmembrane helix</keyword>